<dbReference type="EMBL" id="HACM01000607">
    <property type="protein sequence ID" value="CRZ01049.1"/>
    <property type="molecule type" value="Transcribed_RNA"/>
</dbReference>
<sequence length="120" mass="13939">MVIPKKVKIYLVCSNILLGVIPANSRVQKNRSIIVKLPLILQSSKATNTSNKFEAALVADNKMNRFFQHGLMPTAERRTEARWEKNKKKDKKTRTNRIDRSKIYLTVNIATSTQRWICFY</sequence>
<organism evidence="1">
    <name type="scientific">Spongospora subterranea</name>
    <dbReference type="NCBI Taxonomy" id="70186"/>
    <lineage>
        <taxon>Eukaryota</taxon>
        <taxon>Sar</taxon>
        <taxon>Rhizaria</taxon>
        <taxon>Endomyxa</taxon>
        <taxon>Phytomyxea</taxon>
        <taxon>Plasmodiophorida</taxon>
        <taxon>Plasmodiophoridae</taxon>
        <taxon>Spongospora</taxon>
    </lineage>
</organism>
<accession>A0A0H5QZP8</accession>
<reference evidence="1" key="1">
    <citation type="submission" date="2015-04" db="EMBL/GenBank/DDBJ databases">
        <title>The genome sequence of the plant pathogenic Rhizarian Plasmodiophora brassicae reveals insights in its biotrophic life cycle and the origin of chitin synthesis.</title>
        <authorList>
            <person name="Schwelm A."/>
            <person name="Fogelqvist J."/>
            <person name="Knaust A."/>
            <person name="Julke S."/>
            <person name="Lilja T."/>
            <person name="Dhandapani V."/>
            <person name="Bonilla-Rosso G."/>
            <person name="Karlsson M."/>
            <person name="Shevchenko A."/>
            <person name="Choi S.R."/>
            <person name="Kim H.G."/>
            <person name="Park J.Y."/>
            <person name="Lim Y.P."/>
            <person name="Ludwig-Muller J."/>
            <person name="Dixelius C."/>
        </authorList>
    </citation>
    <scope>NUCLEOTIDE SEQUENCE</scope>
    <source>
        <tissue evidence="1">Potato root galls</tissue>
    </source>
</reference>
<name>A0A0H5QZP8_9EUKA</name>
<feature type="non-terminal residue" evidence="1">
    <location>
        <position position="120"/>
    </location>
</feature>
<dbReference type="AlphaFoldDB" id="A0A0H5QZP8"/>
<evidence type="ECO:0000313" key="1">
    <source>
        <dbReference type="EMBL" id="CRZ01049.1"/>
    </source>
</evidence>
<protein>
    <submittedName>
        <fullName evidence="1">Uncharacterized protein</fullName>
    </submittedName>
</protein>
<dbReference type="EMBL" id="HACM01000605">
    <property type="protein sequence ID" value="CRZ01047.1"/>
    <property type="molecule type" value="Transcribed_RNA"/>
</dbReference>
<proteinExistence type="predicted"/>